<dbReference type="InterPro" id="IPR010623">
    <property type="entry name" value="IcmF_C"/>
</dbReference>
<feature type="transmembrane region" description="Helical" evidence="2">
    <location>
        <begin position="45"/>
        <end position="64"/>
    </location>
</feature>
<keyword evidence="7" id="KW-1185">Reference proteome</keyword>
<feature type="region of interest" description="Disordered" evidence="1">
    <location>
        <begin position="926"/>
        <end position="945"/>
    </location>
</feature>
<accession>A0AAE3NED8</accession>
<feature type="transmembrane region" description="Helical" evidence="2">
    <location>
        <begin position="461"/>
        <end position="483"/>
    </location>
</feature>
<dbReference type="PANTHER" id="PTHR36153">
    <property type="entry name" value="INNER MEMBRANE PROTEIN-RELATED"/>
    <property type="match status" value="1"/>
</dbReference>
<feature type="domain" description="Type VI secretion system component TssM1 N-terminal" evidence="5">
    <location>
        <begin position="209"/>
        <end position="469"/>
    </location>
</feature>
<evidence type="ECO:0000313" key="6">
    <source>
        <dbReference type="EMBL" id="MDA7418752.1"/>
    </source>
</evidence>
<sequence length="1203" mass="132599">MKKLLRLIFHPVLLTLLALLVLGVLVWWIGPLIKVGELTPLASELSRAIVIGVIVALVLLRWALRRWRVRSASRHLTDGLMRAPAAAPGVPAPAGEQKVLGDRFAEAIATLKKMRLHAAGKKPGWRDWLSLSGGSYLYDLPWYVFIGAPGSGKTTALVNSGLSFPLAEKFGPGAIRGVGGTRNCDWWFTDEAVLIDTAGRYTTQDSHASEDKSAWDGFLGLLKKARPRRPLNGVFLTVSVADLLSQGTEARSALAASIRARLLELDQRLTTRLPVYVLVTKSDLLYGFMEYFADLGKEQRAQVFGFTLPPEEGSQLAEHGLDAPFKREFGLLHERLNNGLIERMQQESDGRRRAAIFGFPAQFAAVGPLLSDLLDQVFTGSRFAQPPWVRGVYFTSGTQEGSPIDRVMGTLARSFGLERAMLAPQQGSGRSYFLTTLLKEVVFPEQRLAGADVKLERKRHLLRTGAVAAMLLVSLGLAAAWGWSAWQNLDYLKAVEARVPPTKEQLQALPAQTHSLVHVAPVLQQLREIWKTPENRQGDAPLGMTLGLYQGNKLDAAAQLAHQRALNEAFLPQLALRIEDQLRSAGKDNLEFTYEALKSYLMIHQPEHFDAEALKAWITLDWARTLDRGLPEDQRQLLEAQLDALIAQGPPRVPLKMDENLVRSVRAMLASYPAEQRIFSRLKRQRLGRDVPAFSVAQAGGPSAPLVFERPSGKPLTEGVPGLFTFDGYHKRFQSEVVVVTGLLAAEDPWVLGQEKSATDRARDAAALGQLTDRVRRLYLEEYVKVWEALLSDVRLVRASGLEKNIEIARILSGADSPLARFLRAVVKETTLIPPETDKSAVDRAAQTVRSTRQGLEALFGGGGDATGGRALPPGKRIESIVDDRFESLRRLVLSPVPNAPPPLDDALKLFNEVYVYLTAVDTAVKSRSSPPPGDVAGKLKSDAGRLPEPVRSMVEGLSSTGAAQARVAERGNLSQDLQPVAEFCRRAIAGRYPFVESSSLDVLPEDFGQMFGPGGLMDDFFQKRLAQLVDTSRRPWRYKPVAEQGAISTAALRQFERADLIKQVFFRSGGRVPGLRLDFRPIEMDAGITQFSLDVDGQIVKYAHGPIVPMTVQWPGPRNTNQVRLNIQPPTSSGTSGMTTDGPWALFKTLDRGQLAPGDAPEKFIITFQLDSRRTRFEVTTNSVRHPIRMPELREFACPEGL</sequence>
<feature type="domain" description="IcmF-related" evidence="4">
    <location>
        <begin position="521"/>
        <end position="831"/>
    </location>
</feature>
<protein>
    <submittedName>
        <fullName evidence="6">Type VI secretion system membrane subunit TssM</fullName>
    </submittedName>
</protein>
<name>A0AAE3NED8_9BURK</name>
<evidence type="ECO:0000259" key="5">
    <source>
        <dbReference type="Pfam" id="PF14331"/>
    </source>
</evidence>
<dbReference type="NCBIfam" id="TIGR03348">
    <property type="entry name" value="VI_IcmF"/>
    <property type="match status" value="1"/>
</dbReference>
<dbReference type="InterPro" id="IPR009612">
    <property type="entry name" value="IcmF-rel"/>
</dbReference>
<reference evidence="6" key="1">
    <citation type="submission" date="2023-01" db="EMBL/GenBank/DDBJ databases">
        <title>Xenophilus mangrovi sp. nov., isolated from soil of Mangrove nature reserve.</title>
        <authorList>
            <person name="Xu S."/>
            <person name="Liu Z."/>
            <person name="Xu Y."/>
        </authorList>
    </citation>
    <scope>NUCLEOTIDE SEQUENCE</scope>
    <source>
        <strain evidence="6">YW8</strain>
    </source>
</reference>
<evidence type="ECO:0000256" key="1">
    <source>
        <dbReference type="SAM" id="MobiDB-lite"/>
    </source>
</evidence>
<comment type="caution">
    <text evidence="6">The sequence shown here is derived from an EMBL/GenBank/DDBJ whole genome shotgun (WGS) entry which is preliminary data.</text>
</comment>
<feature type="transmembrane region" description="Helical" evidence="2">
    <location>
        <begin position="12"/>
        <end position="33"/>
    </location>
</feature>
<dbReference type="SUPFAM" id="SSF52540">
    <property type="entry name" value="P-loop containing nucleoside triphosphate hydrolases"/>
    <property type="match status" value="1"/>
</dbReference>
<organism evidence="6 7">
    <name type="scientific">Xenophilus arseniciresistens</name>
    <dbReference type="NCBI Taxonomy" id="1283306"/>
    <lineage>
        <taxon>Bacteria</taxon>
        <taxon>Pseudomonadati</taxon>
        <taxon>Pseudomonadota</taxon>
        <taxon>Betaproteobacteria</taxon>
        <taxon>Burkholderiales</taxon>
        <taxon>Comamonadaceae</taxon>
        <taxon>Xenophilus</taxon>
    </lineage>
</organism>
<feature type="domain" description="Type VI secretion system IcmF C-terminal" evidence="3">
    <location>
        <begin position="1080"/>
        <end position="1184"/>
    </location>
</feature>
<dbReference type="Pfam" id="PF06744">
    <property type="entry name" value="IcmF_C"/>
    <property type="match status" value="1"/>
</dbReference>
<gene>
    <name evidence="6" type="primary">tssM</name>
    <name evidence="6" type="ORF">PGB34_20455</name>
</gene>
<dbReference type="Pfam" id="PF14331">
    <property type="entry name" value="IcmF-related_N"/>
    <property type="match status" value="1"/>
</dbReference>
<evidence type="ECO:0000259" key="4">
    <source>
        <dbReference type="Pfam" id="PF06761"/>
    </source>
</evidence>
<dbReference type="EMBL" id="JAQIPB010000011">
    <property type="protein sequence ID" value="MDA7418752.1"/>
    <property type="molecule type" value="Genomic_DNA"/>
</dbReference>
<dbReference type="RefSeq" id="WP_271429961.1">
    <property type="nucleotide sequence ID" value="NZ_JAQIPB010000011.1"/>
</dbReference>
<dbReference type="AlphaFoldDB" id="A0AAE3NED8"/>
<evidence type="ECO:0000259" key="3">
    <source>
        <dbReference type="Pfam" id="PF06744"/>
    </source>
</evidence>
<dbReference type="InterPro" id="IPR027417">
    <property type="entry name" value="P-loop_NTPase"/>
</dbReference>
<keyword evidence="2" id="KW-0812">Transmembrane</keyword>
<dbReference type="PANTHER" id="PTHR36153:SF1">
    <property type="entry name" value="TYPE VI SECRETION SYSTEM COMPONENT TSSM1"/>
    <property type="match status" value="1"/>
</dbReference>
<evidence type="ECO:0000313" key="7">
    <source>
        <dbReference type="Proteomes" id="UP001212602"/>
    </source>
</evidence>
<dbReference type="InterPro" id="IPR017731">
    <property type="entry name" value="TssM1-like"/>
</dbReference>
<proteinExistence type="predicted"/>
<keyword evidence="2" id="KW-1133">Transmembrane helix</keyword>
<keyword evidence="2" id="KW-0472">Membrane</keyword>
<evidence type="ECO:0000256" key="2">
    <source>
        <dbReference type="SAM" id="Phobius"/>
    </source>
</evidence>
<dbReference type="Pfam" id="PF06761">
    <property type="entry name" value="IcmF-related"/>
    <property type="match status" value="1"/>
</dbReference>
<dbReference type="Proteomes" id="UP001212602">
    <property type="component" value="Unassembled WGS sequence"/>
</dbReference>
<dbReference type="InterPro" id="IPR053156">
    <property type="entry name" value="T6SS_TssM-like"/>
</dbReference>
<dbReference type="InterPro" id="IPR025743">
    <property type="entry name" value="TssM1_N"/>
</dbReference>